<gene>
    <name evidence="12" type="ORF">UFOVP199_6</name>
</gene>
<evidence type="ECO:0000313" key="12">
    <source>
        <dbReference type="EMBL" id="CAB5216904.1"/>
    </source>
</evidence>
<evidence type="ECO:0000256" key="10">
    <source>
        <dbReference type="ARBA" id="ARBA00023163"/>
    </source>
</evidence>
<evidence type="ECO:0000256" key="4">
    <source>
        <dbReference type="ARBA" id="ARBA00022723"/>
    </source>
</evidence>
<evidence type="ECO:0000256" key="6">
    <source>
        <dbReference type="ARBA" id="ARBA00023014"/>
    </source>
</evidence>
<keyword evidence="4" id="KW-0479">Metal-binding</keyword>
<proteinExistence type="inferred from homology"/>
<feature type="domain" description="4Fe-4S Wbl-type" evidence="11">
    <location>
        <begin position="20"/>
        <end position="80"/>
    </location>
</feature>
<dbReference type="PANTHER" id="PTHR38839">
    <property type="entry name" value="TRANSCRIPTIONAL REGULATOR WHID-RELATED"/>
    <property type="match status" value="1"/>
</dbReference>
<dbReference type="InterPro" id="IPR034768">
    <property type="entry name" value="4FE4S_WBL"/>
</dbReference>
<keyword evidence="7" id="KW-0805">Transcription regulation</keyword>
<dbReference type="GO" id="GO:0047134">
    <property type="term" value="F:protein-disulfide reductase [NAD(P)H] activity"/>
    <property type="evidence" value="ECO:0007669"/>
    <property type="project" value="TreeGrafter"/>
</dbReference>
<dbReference type="PROSITE" id="PS51674">
    <property type="entry name" value="4FE4S_WBL"/>
    <property type="match status" value="1"/>
</dbReference>
<keyword evidence="9" id="KW-1015">Disulfide bond</keyword>
<evidence type="ECO:0000259" key="11">
    <source>
        <dbReference type="PROSITE" id="PS51674"/>
    </source>
</evidence>
<evidence type="ECO:0000256" key="8">
    <source>
        <dbReference type="ARBA" id="ARBA00023125"/>
    </source>
</evidence>
<dbReference type="EMBL" id="LR798244">
    <property type="protein sequence ID" value="CAB5216904.1"/>
    <property type="molecule type" value="Genomic_DNA"/>
</dbReference>
<keyword evidence="8" id="KW-0238">DNA-binding</keyword>
<dbReference type="GO" id="GO:0051539">
    <property type="term" value="F:4 iron, 4 sulfur cluster binding"/>
    <property type="evidence" value="ECO:0007669"/>
    <property type="project" value="UniProtKB-KW"/>
</dbReference>
<evidence type="ECO:0000256" key="1">
    <source>
        <dbReference type="ARBA" id="ARBA00001966"/>
    </source>
</evidence>
<name>A0A6J7WL76_9CAUD</name>
<accession>A0A6J7WL76</accession>
<evidence type="ECO:0000256" key="5">
    <source>
        <dbReference type="ARBA" id="ARBA00023004"/>
    </source>
</evidence>
<evidence type="ECO:0000256" key="9">
    <source>
        <dbReference type="ARBA" id="ARBA00023157"/>
    </source>
</evidence>
<comment type="cofactor">
    <cofactor evidence="1">
        <name>[4Fe-4S] cluster</name>
        <dbReference type="ChEBI" id="CHEBI:49883"/>
    </cofactor>
</comment>
<organism evidence="12">
    <name type="scientific">uncultured Caudovirales phage</name>
    <dbReference type="NCBI Taxonomy" id="2100421"/>
    <lineage>
        <taxon>Viruses</taxon>
        <taxon>Duplodnaviria</taxon>
        <taxon>Heunggongvirae</taxon>
        <taxon>Uroviricota</taxon>
        <taxon>Caudoviricetes</taxon>
        <taxon>Peduoviridae</taxon>
        <taxon>Maltschvirus</taxon>
        <taxon>Maltschvirus maltsch</taxon>
    </lineage>
</organism>
<dbReference type="GO" id="GO:0045892">
    <property type="term" value="P:negative regulation of DNA-templated transcription"/>
    <property type="evidence" value="ECO:0007669"/>
    <property type="project" value="TreeGrafter"/>
</dbReference>
<protein>
    <submittedName>
        <fullName evidence="12">WhiB-like iron-sulfur binding domain containing protein</fullName>
    </submittedName>
</protein>
<dbReference type="Pfam" id="PF02467">
    <property type="entry name" value="Whib"/>
    <property type="match status" value="1"/>
</dbReference>
<dbReference type="InterPro" id="IPR003482">
    <property type="entry name" value="Whib"/>
</dbReference>
<evidence type="ECO:0000256" key="2">
    <source>
        <dbReference type="ARBA" id="ARBA00006597"/>
    </source>
</evidence>
<reference evidence="12" key="1">
    <citation type="submission" date="2020-05" db="EMBL/GenBank/DDBJ databases">
        <authorList>
            <person name="Chiriac C."/>
            <person name="Salcher M."/>
            <person name="Ghai R."/>
            <person name="Kavagutti S V."/>
        </authorList>
    </citation>
    <scope>NUCLEOTIDE SEQUENCE</scope>
</reference>
<evidence type="ECO:0000256" key="7">
    <source>
        <dbReference type="ARBA" id="ARBA00023015"/>
    </source>
</evidence>
<dbReference type="GO" id="GO:0003677">
    <property type="term" value="F:DNA binding"/>
    <property type="evidence" value="ECO:0007669"/>
    <property type="project" value="UniProtKB-KW"/>
</dbReference>
<keyword evidence="6" id="KW-0411">Iron-sulfur</keyword>
<dbReference type="GO" id="GO:0046872">
    <property type="term" value="F:metal ion binding"/>
    <property type="evidence" value="ECO:0007669"/>
    <property type="project" value="UniProtKB-KW"/>
</dbReference>
<sequence length="89" mass="10416">MYEVDIEPVTNIHEWMDHAACARYDPELWFAEGQRAHTDIVQAVAICHTCTVQPDCLHYAMTNRFDHGIFAALTAHERHLLQRRNNRNK</sequence>
<keyword evidence="3" id="KW-0004">4Fe-4S</keyword>
<keyword evidence="5" id="KW-0408">Iron</keyword>
<evidence type="ECO:0000256" key="3">
    <source>
        <dbReference type="ARBA" id="ARBA00022485"/>
    </source>
</evidence>
<keyword evidence="10" id="KW-0804">Transcription</keyword>
<comment type="similarity">
    <text evidence="2">Belongs to the WhiB family.</text>
</comment>